<dbReference type="Proteomes" id="UP000076482">
    <property type="component" value="Unassembled WGS sequence"/>
</dbReference>
<accession>A0A164MZ64</accession>
<comment type="caution">
    <text evidence="1">The sequence shown here is derived from an EMBL/GenBank/DDBJ whole genome shotgun (WGS) entry which is preliminary data.</text>
</comment>
<sequence length="40" mass="4823">MYLHSELSIIYYVKNQRRKGVSIMNIVQPIEMLTQLHHHT</sequence>
<protein>
    <submittedName>
        <fullName evidence="1">Uncharacterized protein</fullName>
    </submittedName>
</protein>
<reference evidence="1 2" key="1">
    <citation type="submission" date="2015-09" db="EMBL/GenBank/DDBJ databases">
        <title>Bacillus cereus food isolates.</title>
        <authorList>
            <person name="Boekhorst J."/>
        </authorList>
    </citation>
    <scope>NUCLEOTIDE SEQUENCE [LARGE SCALE GENOMIC DNA]</scope>
    <source>
        <strain evidence="1 2">B4088</strain>
    </source>
</reference>
<organism evidence="1 2">
    <name type="scientific">Bacillus cereus</name>
    <dbReference type="NCBI Taxonomy" id="1396"/>
    <lineage>
        <taxon>Bacteria</taxon>
        <taxon>Bacillati</taxon>
        <taxon>Bacillota</taxon>
        <taxon>Bacilli</taxon>
        <taxon>Bacillales</taxon>
        <taxon>Bacillaceae</taxon>
        <taxon>Bacillus</taxon>
        <taxon>Bacillus cereus group</taxon>
    </lineage>
</organism>
<evidence type="ECO:0000313" key="1">
    <source>
        <dbReference type="EMBL" id="KZD61510.1"/>
    </source>
</evidence>
<name>A0A164MZ64_BACCE</name>
<proteinExistence type="predicted"/>
<dbReference type="AlphaFoldDB" id="A0A164MZ64"/>
<dbReference type="EMBL" id="LJKE01000065">
    <property type="protein sequence ID" value="KZD61510.1"/>
    <property type="molecule type" value="Genomic_DNA"/>
</dbReference>
<gene>
    <name evidence="1" type="ORF">B4088_3842</name>
</gene>
<evidence type="ECO:0000313" key="2">
    <source>
        <dbReference type="Proteomes" id="UP000076482"/>
    </source>
</evidence>
<dbReference type="PATRIC" id="fig|1396.535.peg.2359"/>